<dbReference type="GO" id="GO:0005789">
    <property type="term" value="C:endoplasmic reticulum membrane"/>
    <property type="evidence" value="ECO:0007669"/>
    <property type="project" value="TreeGrafter"/>
</dbReference>
<dbReference type="PROSITE" id="PS50004">
    <property type="entry name" value="C2"/>
    <property type="match status" value="3"/>
</dbReference>
<dbReference type="GO" id="GO:0006869">
    <property type="term" value="P:lipid transport"/>
    <property type="evidence" value="ECO:0007669"/>
    <property type="project" value="InterPro"/>
</dbReference>
<gene>
    <name evidence="3" type="ORF">ACAOBT_LOCUS19701</name>
</gene>
<feature type="domain" description="C2" evidence="2">
    <location>
        <begin position="113"/>
        <end position="238"/>
    </location>
</feature>
<feature type="region of interest" description="Disordered" evidence="1">
    <location>
        <begin position="266"/>
        <end position="305"/>
    </location>
</feature>
<dbReference type="Pfam" id="PF00168">
    <property type="entry name" value="C2"/>
    <property type="match status" value="3"/>
</dbReference>
<feature type="compositionally biased region" description="Basic and acidic residues" evidence="1">
    <location>
        <begin position="296"/>
        <end position="305"/>
    </location>
</feature>
<dbReference type="InterPro" id="IPR037749">
    <property type="entry name" value="Ext_Synaptotagmin_C2B"/>
</dbReference>
<dbReference type="GO" id="GO:0005544">
    <property type="term" value="F:calcium-dependent phospholipid binding"/>
    <property type="evidence" value="ECO:0007669"/>
    <property type="project" value="TreeGrafter"/>
</dbReference>
<dbReference type="GO" id="GO:0031210">
    <property type="term" value="F:phosphatidylcholine binding"/>
    <property type="evidence" value="ECO:0007669"/>
    <property type="project" value="TreeGrafter"/>
</dbReference>
<dbReference type="FunFam" id="2.60.40.150:FF:000093">
    <property type="entry name" value="Extended synaptotagmin 3"/>
    <property type="match status" value="1"/>
</dbReference>
<evidence type="ECO:0000259" key="2">
    <source>
        <dbReference type="PROSITE" id="PS50004"/>
    </source>
</evidence>
<dbReference type="CDD" id="cd04050">
    <property type="entry name" value="C2B_Synaptotagmin-like"/>
    <property type="match status" value="1"/>
</dbReference>
<dbReference type="PANTHER" id="PTHR45761:SF1">
    <property type="entry name" value="EXTENDED SYNAPTOTAGMIN-LIKE PROTEIN 2, ISOFORM C"/>
    <property type="match status" value="1"/>
</dbReference>
<feature type="compositionally biased region" description="Polar residues" evidence="1">
    <location>
        <begin position="282"/>
        <end position="294"/>
    </location>
</feature>
<dbReference type="PANTHER" id="PTHR45761">
    <property type="entry name" value="EXTENDED SYNAPTOTAGMIN-LIKE PROTEIN 2, ISOFORM C"/>
    <property type="match status" value="1"/>
</dbReference>
<dbReference type="GO" id="GO:0008429">
    <property type="term" value="F:phosphatidylethanolamine binding"/>
    <property type="evidence" value="ECO:0007669"/>
    <property type="project" value="TreeGrafter"/>
</dbReference>
<reference evidence="3" key="1">
    <citation type="submission" date="2022-03" db="EMBL/GenBank/DDBJ databases">
        <authorList>
            <person name="Sayadi A."/>
        </authorList>
    </citation>
    <scope>NUCLEOTIDE SEQUENCE</scope>
</reference>
<dbReference type="EMBL" id="CAKOFQ010007090">
    <property type="protein sequence ID" value="CAH1990505.1"/>
    <property type="molecule type" value="Genomic_DNA"/>
</dbReference>
<evidence type="ECO:0000313" key="4">
    <source>
        <dbReference type="Proteomes" id="UP001152888"/>
    </source>
</evidence>
<sequence>MKKDISVLGKGKSDPYAVVTVGAQEFKTKPIDNTVDPKWDYWCEFQILESSGQQLYIHLWDKDDTGNDESLGRATVEVSNIVGKGTDDMWITLEQAKHGMVHLRFVWLELSKDPHDLQAILTETQTLRSSNLSTALLTIFLDSAKNLPQARMSTKPDPYAVIKVGNKTQQTNVLMRTIHPVWEQGFTFPVVSPDNDSVFVTIMDHKTGNEIGQLIYKIKNILTNKDMEISKEPFALLKSGPESKLIWSIHLRILKRKNEAMLADEADDSSMDSFEPIPASEGATSVSRTNSVEQSKGVDEKMQEDRETVVMSETASVTESSPQLLHRTQSVTSSAGEAGLGRILMSLKYSVERQRLIVEVKKVMNLPHKDPSSIPDPYVKLYLLPERSKDSKRKTQVVKDNCNPAFEEAFEYVINQRDLGGKKLEVTVCTQKQVFYSSGNVLGQVIIDLGKVDLAQPYSSWFDLQREANSNA</sequence>
<name>A0A9P0L6D6_ACAOB</name>
<dbReference type="InterPro" id="IPR000008">
    <property type="entry name" value="C2_dom"/>
</dbReference>
<dbReference type="Gene3D" id="2.60.40.150">
    <property type="entry name" value="C2 domain"/>
    <property type="match status" value="3"/>
</dbReference>
<comment type="caution">
    <text evidence="3">The sequence shown here is derived from an EMBL/GenBank/DDBJ whole genome shotgun (WGS) entry which is preliminary data.</text>
</comment>
<dbReference type="GO" id="GO:0005509">
    <property type="term" value="F:calcium ion binding"/>
    <property type="evidence" value="ECO:0007669"/>
    <property type="project" value="TreeGrafter"/>
</dbReference>
<dbReference type="CDD" id="cd04030">
    <property type="entry name" value="C2C_KIAA1228"/>
    <property type="match status" value="1"/>
</dbReference>
<organism evidence="3 4">
    <name type="scientific">Acanthoscelides obtectus</name>
    <name type="common">Bean weevil</name>
    <name type="synonym">Bruchus obtectus</name>
    <dbReference type="NCBI Taxonomy" id="200917"/>
    <lineage>
        <taxon>Eukaryota</taxon>
        <taxon>Metazoa</taxon>
        <taxon>Ecdysozoa</taxon>
        <taxon>Arthropoda</taxon>
        <taxon>Hexapoda</taxon>
        <taxon>Insecta</taxon>
        <taxon>Pterygota</taxon>
        <taxon>Neoptera</taxon>
        <taxon>Endopterygota</taxon>
        <taxon>Coleoptera</taxon>
        <taxon>Polyphaga</taxon>
        <taxon>Cucujiformia</taxon>
        <taxon>Chrysomeloidea</taxon>
        <taxon>Chrysomelidae</taxon>
        <taxon>Bruchinae</taxon>
        <taxon>Bruchini</taxon>
        <taxon>Acanthoscelides</taxon>
    </lineage>
</organism>
<dbReference type="FunFam" id="2.60.40.150:FF:000158">
    <property type="entry name" value="extended synaptotagmin-2 isoform X4"/>
    <property type="match status" value="1"/>
</dbReference>
<evidence type="ECO:0000256" key="1">
    <source>
        <dbReference type="SAM" id="MobiDB-lite"/>
    </source>
</evidence>
<dbReference type="GO" id="GO:0061817">
    <property type="term" value="P:endoplasmic reticulum-plasma membrane tethering"/>
    <property type="evidence" value="ECO:0007669"/>
    <property type="project" value="InterPro"/>
</dbReference>
<dbReference type="SUPFAM" id="SSF49562">
    <property type="entry name" value="C2 domain (Calcium/lipid-binding domain, CaLB)"/>
    <property type="match status" value="3"/>
</dbReference>
<dbReference type="GO" id="GO:0035091">
    <property type="term" value="F:phosphatidylinositol binding"/>
    <property type="evidence" value="ECO:0007669"/>
    <property type="project" value="TreeGrafter"/>
</dbReference>
<dbReference type="AlphaFoldDB" id="A0A9P0L6D6"/>
<evidence type="ECO:0000313" key="3">
    <source>
        <dbReference type="EMBL" id="CAH1990505.1"/>
    </source>
</evidence>
<dbReference type="InterPro" id="IPR035892">
    <property type="entry name" value="C2_domain_sf"/>
</dbReference>
<protein>
    <recommendedName>
        <fullName evidence="2">C2 domain-containing protein</fullName>
    </recommendedName>
</protein>
<dbReference type="Proteomes" id="UP001152888">
    <property type="component" value="Unassembled WGS sequence"/>
</dbReference>
<dbReference type="InterPro" id="IPR051634">
    <property type="entry name" value="Extended_Synaptotagmin"/>
</dbReference>
<feature type="domain" description="C2" evidence="2">
    <location>
        <begin position="339"/>
        <end position="462"/>
    </location>
</feature>
<dbReference type="OrthoDB" id="1029639at2759"/>
<keyword evidence="4" id="KW-1185">Reference proteome</keyword>
<accession>A0A9P0L6D6</accession>
<proteinExistence type="predicted"/>
<dbReference type="InterPro" id="IPR037752">
    <property type="entry name" value="C2C_KIAA1228"/>
</dbReference>
<dbReference type="SMART" id="SM00239">
    <property type="entry name" value="C2"/>
    <property type="match status" value="3"/>
</dbReference>
<feature type="domain" description="C2" evidence="2">
    <location>
        <begin position="1"/>
        <end position="91"/>
    </location>
</feature>